<dbReference type="PANTHER" id="PTHR23235:SF120">
    <property type="entry name" value="KRUPPEL-LIKE FACTOR 15"/>
    <property type="match status" value="1"/>
</dbReference>
<dbReference type="PROSITE" id="PS50157">
    <property type="entry name" value="ZINC_FINGER_C2H2_2"/>
    <property type="match status" value="3"/>
</dbReference>
<evidence type="ECO:0000256" key="2">
    <source>
        <dbReference type="ARBA" id="ARBA00022737"/>
    </source>
</evidence>
<dbReference type="PROSITE" id="PS00028">
    <property type="entry name" value="ZINC_FINGER_C2H2_1"/>
    <property type="match status" value="3"/>
</dbReference>
<keyword evidence="2" id="KW-0677">Repeat</keyword>
<gene>
    <name evidence="8" type="ORF">BZG36_02174</name>
</gene>
<dbReference type="Pfam" id="PF00096">
    <property type="entry name" value="zf-C2H2"/>
    <property type="match status" value="3"/>
</dbReference>
<sequence>MDAFPTSILPVWDIPRIGVMEAHIGVMEGSPMCTTVSTSPSEQSIPGTPTFDTSTSVAYNPTPYFIPEDPMEYFSQGMRLLEEGYCSPAFVHKTTPKPETMLVQDDNDGKDETGMSPKELTPELPNSPQVTKLNTLPISPKTSSSKRHRPPTTYACPQHGCQKTFTRPYNLKSHILTHEGEKPFKCAKCDKAFARLHDRNRHYKLHLGIRPYVCDYCDKAFARHDAWKKHILPHGGCRSRRRSH</sequence>
<evidence type="ECO:0000313" key="8">
    <source>
        <dbReference type="EMBL" id="OZJ04169.1"/>
    </source>
</evidence>
<dbReference type="FunFam" id="3.30.160.60:FF:000110">
    <property type="entry name" value="Zinc finger protein-like"/>
    <property type="match status" value="1"/>
</dbReference>
<dbReference type="InterPro" id="IPR013087">
    <property type="entry name" value="Znf_C2H2_type"/>
</dbReference>
<keyword evidence="1" id="KW-0479">Metal-binding</keyword>
<dbReference type="PANTHER" id="PTHR23235">
    <property type="entry name" value="KRUEPPEL-LIKE TRANSCRIPTION FACTOR"/>
    <property type="match status" value="1"/>
</dbReference>
<feature type="domain" description="C2H2-type" evidence="7">
    <location>
        <begin position="184"/>
        <end position="211"/>
    </location>
</feature>
<feature type="compositionally biased region" description="Polar residues" evidence="6">
    <location>
        <begin position="124"/>
        <end position="143"/>
    </location>
</feature>
<evidence type="ECO:0000256" key="1">
    <source>
        <dbReference type="ARBA" id="ARBA00022723"/>
    </source>
</evidence>
<proteinExistence type="predicted"/>
<evidence type="ECO:0000259" key="7">
    <source>
        <dbReference type="PROSITE" id="PS50157"/>
    </source>
</evidence>
<feature type="region of interest" description="Disordered" evidence="6">
    <location>
        <begin position="99"/>
        <end position="154"/>
    </location>
</feature>
<keyword evidence="9" id="KW-1185">Reference proteome</keyword>
<dbReference type="SMART" id="SM00355">
    <property type="entry name" value="ZnF_C2H2"/>
    <property type="match status" value="3"/>
</dbReference>
<keyword evidence="4" id="KW-0862">Zinc</keyword>
<dbReference type="OrthoDB" id="8117402at2759"/>
<protein>
    <recommendedName>
        <fullName evidence="7">C2H2-type domain-containing protein</fullName>
    </recommendedName>
</protein>
<dbReference type="EMBL" id="MVBO01000050">
    <property type="protein sequence ID" value="OZJ04169.1"/>
    <property type="molecule type" value="Genomic_DNA"/>
</dbReference>
<dbReference type="GO" id="GO:0000978">
    <property type="term" value="F:RNA polymerase II cis-regulatory region sequence-specific DNA binding"/>
    <property type="evidence" value="ECO:0007669"/>
    <property type="project" value="TreeGrafter"/>
</dbReference>
<dbReference type="GO" id="GO:0000981">
    <property type="term" value="F:DNA-binding transcription factor activity, RNA polymerase II-specific"/>
    <property type="evidence" value="ECO:0007669"/>
    <property type="project" value="TreeGrafter"/>
</dbReference>
<evidence type="ECO:0000256" key="5">
    <source>
        <dbReference type="PROSITE-ProRule" id="PRU00042"/>
    </source>
</evidence>
<comment type="caution">
    <text evidence="8">The sequence shown here is derived from an EMBL/GenBank/DDBJ whole genome shotgun (WGS) entry which is preliminary data.</text>
</comment>
<keyword evidence="3 5" id="KW-0863">Zinc-finger</keyword>
<accession>A0A261Y0L7</accession>
<dbReference type="GO" id="GO:0008270">
    <property type="term" value="F:zinc ion binding"/>
    <property type="evidence" value="ECO:0007669"/>
    <property type="project" value="UniProtKB-KW"/>
</dbReference>
<feature type="domain" description="C2H2-type" evidence="7">
    <location>
        <begin position="154"/>
        <end position="183"/>
    </location>
</feature>
<name>A0A261Y0L7_9FUNG</name>
<feature type="domain" description="C2H2-type" evidence="7">
    <location>
        <begin position="212"/>
        <end position="239"/>
    </location>
</feature>
<dbReference type="SUPFAM" id="SSF57667">
    <property type="entry name" value="beta-beta-alpha zinc fingers"/>
    <property type="match status" value="2"/>
</dbReference>
<dbReference type="InterPro" id="IPR036236">
    <property type="entry name" value="Znf_C2H2_sf"/>
</dbReference>
<reference evidence="8 9" key="1">
    <citation type="journal article" date="2017" name="Mycologia">
        <title>Bifiguratus adelaidae, gen. et sp. nov., a new member of Mucoromycotina in endophytic and soil-dwelling habitats.</title>
        <authorList>
            <person name="Torres-Cruz T.J."/>
            <person name="Billingsley Tobias T.L."/>
            <person name="Almatruk M."/>
            <person name="Hesse C."/>
            <person name="Kuske C.R."/>
            <person name="Desiro A."/>
            <person name="Benucci G.M."/>
            <person name="Bonito G."/>
            <person name="Stajich J.E."/>
            <person name="Dunlap C."/>
            <person name="Arnold A.E."/>
            <person name="Porras-Alfaro A."/>
        </authorList>
    </citation>
    <scope>NUCLEOTIDE SEQUENCE [LARGE SCALE GENOMIC DNA]</scope>
    <source>
        <strain evidence="8 9">AZ0501</strain>
    </source>
</reference>
<dbReference type="Gene3D" id="3.30.160.60">
    <property type="entry name" value="Classic Zinc Finger"/>
    <property type="match status" value="3"/>
</dbReference>
<evidence type="ECO:0000256" key="6">
    <source>
        <dbReference type="SAM" id="MobiDB-lite"/>
    </source>
</evidence>
<dbReference type="Proteomes" id="UP000242875">
    <property type="component" value="Unassembled WGS sequence"/>
</dbReference>
<organism evidence="8 9">
    <name type="scientific">Bifiguratus adelaidae</name>
    <dbReference type="NCBI Taxonomy" id="1938954"/>
    <lineage>
        <taxon>Eukaryota</taxon>
        <taxon>Fungi</taxon>
        <taxon>Fungi incertae sedis</taxon>
        <taxon>Mucoromycota</taxon>
        <taxon>Mucoromycotina</taxon>
        <taxon>Endogonomycetes</taxon>
        <taxon>Endogonales</taxon>
        <taxon>Endogonales incertae sedis</taxon>
        <taxon>Bifiguratus</taxon>
    </lineage>
</organism>
<evidence type="ECO:0000256" key="3">
    <source>
        <dbReference type="ARBA" id="ARBA00022771"/>
    </source>
</evidence>
<dbReference type="AlphaFoldDB" id="A0A261Y0L7"/>
<evidence type="ECO:0000256" key="4">
    <source>
        <dbReference type="ARBA" id="ARBA00022833"/>
    </source>
</evidence>
<dbReference type="FunFam" id="3.30.160.60:FF:000125">
    <property type="entry name" value="Putative zinc finger protein 143"/>
    <property type="match status" value="1"/>
</dbReference>
<evidence type="ECO:0000313" key="9">
    <source>
        <dbReference type="Proteomes" id="UP000242875"/>
    </source>
</evidence>